<feature type="transmembrane region" description="Helical" evidence="1">
    <location>
        <begin position="779"/>
        <end position="799"/>
    </location>
</feature>
<accession>A0A9X2CH37</accession>
<feature type="transmembrane region" description="Helical" evidence="1">
    <location>
        <begin position="389"/>
        <end position="412"/>
    </location>
</feature>
<dbReference type="Gene3D" id="1.20.1640.10">
    <property type="entry name" value="Multidrug efflux transporter AcrB transmembrane domain"/>
    <property type="match status" value="2"/>
</dbReference>
<name>A0A9X2CH37_9GAMM</name>
<feature type="transmembrane region" description="Helical" evidence="1">
    <location>
        <begin position="418"/>
        <end position="440"/>
    </location>
</feature>
<gene>
    <name evidence="2" type="ORF">L2740_05755</name>
</gene>
<feature type="transmembrane region" description="Helical" evidence="1">
    <location>
        <begin position="805"/>
        <end position="826"/>
    </location>
</feature>
<dbReference type="PANTHER" id="PTHR33406">
    <property type="entry name" value="MEMBRANE PROTEIN MJ1562-RELATED"/>
    <property type="match status" value="1"/>
</dbReference>
<dbReference type="AlphaFoldDB" id="A0A9X2CH37"/>
<feature type="transmembrane region" description="Helical" evidence="1">
    <location>
        <begin position="472"/>
        <end position="492"/>
    </location>
</feature>
<feature type="transmembrane region" description="Helical" evidence="1">
    <location>
        <begin position="18"/>
        <end position="36"/>
    </location>
</feature>
<comment type="caution">
    <text evidence="2">The sequence shown here is derived from an EMBL/GenBank/DDBJ whole genome shotgun (WGS) entry which is preliminary data.</text>
</comment>
<keyword evidence="3" id="KW-1185">Reference proteome</keyword>
<feature type="transmembrane region" description="Helical" evidence="1">
    <location>
        <begin position="721"/>
        <end position="743"/>
    </location>
</feature>
<keyword evidence="1" id="KW-1133">Transmembrane helix</keyword>
<feature type="transmembrane region" description="Helical" evidence="1">
    <location>
        <begin position="749"/>
        <end position="767"/>
    </location>
</feature>
<proteinExistence type="predicted"/>
<organism evidence="2 3">
    <name type="scientific">Shewanella pneumatophori</name>
    <dbReference type="NCBI Taxonomy" id="314092"/>
    <lineage>
        <taxon>Bacteria</taxon>
        <taxon>Pseudomonadati</taxon>
        <taxon>Pseudomonadota</taxon>
        <taxon>Gammaproteobacteria</taxon>
        <taxon>Alteromonadales</taxon>
        <taxon>Shewanellaceae</taxon>
        <taxon>Shewanella</taxon>
    </lineage>
</organism>
<dbReference type="GO" id="GO:0005886">
    <property type="term" value="C:plasma membrane"/>
    <property type="evidence" value="ECO:0007669"/>
    <property type="project" value="TreeGrafter"/>
</dbReference>
<reference evidence="2" key="1">
    <citation type="submission" date="2022-01" db="EMBL/GenBank/DDBJ databases">
        <title>Whole genome-based taxonomy of the Shewanellaceae.</title>
        <authorList>
            <person name="Martin-Rodriguez A.J."/>
        </authorList>
    </citation>
    <scope>NUCLEOTIDE SEQUENCE</scope>
    <source>
        <strain evidence="2">KCTC 23973</strain>
    </source>
</reference>
<feature type="transmembrane region" description="Helical" evidence="1">
    <location>
        <begin position="697"/>
        <end position="714"/>
    </location>
</feature>
<dbReference type="Proteomes" id="UP001139293">
    <property type="component" value="Unassembled WGS sequence"/>
</dbReference>
<protein>
    <submittedName>
        <fullName evidence="2">Transporter permease</fullName>
    </submittedName>
</protein>
<keyword evidence="1" id="KW-0812">Transmembrane</keyword>
<evidence type="ECO:0000313" key="3">
    <source>
        <dbReference type="Proteomes" id="UP001139293"/>
    </source>
</evidence>
<feature type="transmembrane region" description="Helical" evidence="1">
    <location>
        <begin position="324"/>
        <end position="344"/>
    </location>
</feature>
<feature type="transmembrane region" description="Helical" evidence="1">
    <location>
        <begin position="350"/>
        <end position="368"/>
    </location>
</feature>
<dbReference type="InterPro" id="IPR050545">
    <property type="entry name" value="Mycobact_MmpL"/>
</dbReference>
<dbReference type="EMBL" id="JAKILB010000003">
    <property type="protein sequence ID" value="MCL1138050.1"/>
    <property type="molecule type" value="Genomic_DNA"/>
</dbReference>
<evidence type="ECO:0000256" key="1">
    <source>
        <dbReference type="SAM" id="Phobius"/>
    </source>
</evidence>
<dbReference type="SUPFAM" id="SSF82866">
    <property type="entry name" value="Multidrug efflux transporter AcrB transmembrane domain"/>
    <property type="match status" value="2"/>
</dbReference>
<keyword evidence="1" id="KW-0472">Membrane</keyword>
<feature type="transmembrane region" description="Helical" evidence="1">
    <location>
        <begin position="298"/>
        <end position="317"/>
    </location>
</feature>
<evidence type="ECO:0000313" key="2">
    <source>
        <dbReference type="EMBL" id="MCL1138050.1"/>
    </source>
</evidence>
<sequence length="837" mass="90474">MQPTLHCWLSPKTAKLRFAIWLTLLVVTALSGWLAWQSGARIQSDILAMLPKVSESPLTQRAMAQVEQQLANRIYLGFISDNEQAAIDAAKLAMAKLQQGNSNSSSEPYLGSGAGSGSASNSSPFIDISSADMAQAGALNSYYFKHRFQLLTEEQRQQLQQGNWQQLTQSALEKLYNAFSYANSELISRDPLLLYPDSLLSLAPSQQLSVKQGILIANIAPSAASPKPQYAAIVMAKGRDSAFNPNAQHAQLTALDNALNAVTSQHSATSSQANSIEIIKAGALFHAAAATENAKREVSTIGLLSLVGVITLVWLAFRSIMPLTIAVVTVSSSMLLAVVATSVIFGELHLLTLVFGTSLIGISIDYCFHYYCERLNNPQDSSDNIIKHIFTAVSLALLTSIIAYSALGLAPFPGMQQVAVFCAAGLLGAYLTLLLAYPVIAASPLKDASRALNLAQHYQAFMLMRFTPSSQAAKLLLALSSSLFIAAGLWLLSANDDIRQLQHTPIEIQTEEDQLRRLLSGGTDNQFLLVSGATEEQVKQQLEKLEPVLQQAEQEQLIGNHLSLTRFLPSQASQQMNYHLQADIYLHHLDSIVAQLSLDDSVKAKLVADYQAGNRQFINADSFFSHQAGLSFKPLWLPAINADNSRDQANTEYGAIVLLGGIKQLDTFAALFDGNAHIKLIDKVGDISKVMGHYRQLTLAFLAIALIVAGLIFTMRFGNKLAAVVIAVPALSALLTLASLGILQNPLTLFHALALILVFGIGVDYSLFFAESKQQTRGVMLAVSMSAISTLLAFGLLAFSKTPAINAFGLTLLLGISFTFLLSPFIQNFTRKSANVD</sequence>
<dbReference type="RefSeq" id="WP_248949149.1">
    <property type="nucleotide sequence ID" value="NZ_JAKILB010000003.1"/>
</dbReference>
<dbReference type="PANTHER" id="PTHR33406:SF13">
    <property type="entry name" value="MEMBRANE PROTEIN YDFJ"/>
    <property type="match status" value="1"/>
</dbReference>